<dbReference type="CDD" id="cd00038">
    <property type="entry name" value="CAP_ED"/>
    <property type="match status" value="1"/>
</dbReference>
<dbReference type="InterPro" id="IPR018490">
    <property type="entry name" value="cNMP-bd_dom_sf"/>
</dbReference>
<keyword evidence="1" id="KW-0407">Ion channel</keyword>
<dbReference type="PANTHER" id="PTHR45638">
    <property type="entry name" value="CYCLIC NUCLEOTIDE-GATED CATION CHANNEL SUBUNIT A"/>
    <property type="match status" value="1"/>
</dbReference>
<protein>
    <submittedName>
        <fullName evidence="5">Potassium voltage-gated channel subfamily H member 6-like</fullName>
    </submittedName>
</protein>
<gene>
    <name evidence="5" type="primary">LOC108562498</name>
</gene>
<reference evidence="5" key="1">
    <citation type="submission" date="2025-08" db="UniProtKB">
        <authorList>
            <consortium name="RefSeq"/>
        </authorList>
    </citation>
    <scope>IDENTIFICATION</scope>
    <source>
        <tissue evidence="5">Whole Larva</tissue>
    </source>
</reference>
<keyword evidence="1" id="KW-0406">Ion transport</keyword>
<keyword evidence="2" id="KW-0732">Signal</keyword>
<evidence type="ECO:0000259" key="3">
    <source>
        <dbReference type="PROSITE" id="PS50042"/>
    </source>
</evidence>
<keyword evidence="1" id="KW-0813">Transport</keyword>
<evidence type="ECO:0000256" key="2">
    <source>
        <dbReference type="SAM" id="SignalP"/>
    </source>
</evidence>
<dbReference type="InterPro" id="IPR050866">
    <property type="entry name" value="CNG_cation_channel"/>
</dbReference>
<evidence type="ECO:0000313" key="4">
    <source>
        <dbReference type="Proteomes" id="UP000695000"/>
    </source>
</evidence>
<name>A0ABM1MP49_NICVS</name>
<proteinExistence type="predicted"/>
<feature type="chain" id="PRO_5045906865" evidence="2">
    <location>
        <begin position="20"/>
        <end position="172"/>
    </location>
</feature>
<dbReference type="GeneID" id="108562498"/>
<accession>A0ABM1MP49</accession>
<feature type="signal peptide" evidence="2">
    <location>
        <begin position="1"/>
        <end position="19"/>
    </location>
</feature>
<dbReference type="Proteomes" id="UP000695000">
    <property type="component" value="Unplaced"/>
</dbReference>
<dbReference type="SUPFAM" id="SSF51206">
    <property type="entry name" value="cAMP-binding domain-like"/>
    <property type="match status" value="1"/>
</dbReference>
<dbReference type="PANTHER" id="PTHR45638:SF11">
    <property type="entry name" value="CYCLIC NUCLEOTIDE-GATED CATION CHANNEL SUBUNIT A"/>
    <property type="match status" value="1"/>
</dbReference>
<feature type="domain" description="Cyclic nucleotide-binding" evidence="3">
    <location>
        <begin position="99"/>
        <end position="172"/>
    </location>
</feature>
<evidence type="ECO:0000256" key="1">
    <source>
        <dbReference type="ARBA" id="ARBA00023286"/>
    </source>
</evidence>
<dbReference type="RefSeq" id="XP_017776349.1">
    <property type="nucleotide sequence ID" value="XM_017920860.1"/>
</dbReference>
<organism evidence="4 5">
    <name type="scientific">Nicrophorus vespilloides</name>
    <name type="common">Boreal carrion beetle</name>
    <dbReference type="NCBI Taxonomy" id="110193"/>
    <lineage>
        <taxon>Eukaryota</taxon>
        <taxon>Metazoa</taxon>
        <taxon>Ecdysozoa</taxon>
        <taxon>Arthropoda</taxon>
        <taxon>Hexapoda</taxon>
        <taxon>Insecta</taxon>
        <taxon>Pterygota</taxon>
        <taxon>Neoptera</taxon>
        <taxon>Endopterygota</taxon>
        <taxon>Coleoptera</taxon>
        <taxon>Polyphaga</taxon>
        <taxon>Staphyliniformia</taxon>
        <taxon>Silphidae</taxon>
        <taxon>Nicrophorinae</taxon>
        <taxon>Nicrophorus</taxon>
    </lineage>
</organism>
<dbReference type="Gene3D" id="2.60.120.10">
    <property type="entry name" value="Jelly Rolls"/>
    <property type="match status" value="1"/>
</dbReference>
<evidence type="ECO:0000313" key="5">
    <source>
        <dbReference type="RefSeq" id="XP_017776349.1"/>
    </source>
</evidence>
<sequence>MTILAMSLFIYVNTKMIAAVALIDQKAEEYATMMEGMQLYMNYGKMNLVTNIRFNEFLTLQWQYFNGVNEKTLFGGLSKILYDKIKINRFVFVLENVPLFKGLKPEILKALALCCETHFLPPDELIVYEGQIIKDLFIIEKGYCEMICSTSNRMIKYLGPMDSFCLMEMLLC</sequence>
<dbReference type="InterPro" id="IPR000595">
    <property type="entry name" value="cNMP-bd_dom"/>
</dbReference>
<keyword evidence="1" id="KW-1071">Ligand-gated ion channel</keyword>
<keyword evidence="4" id="KW-1185">Reference proteome</keyword>
<dbReference type="InterPro" id="IPR014710">
    <property type="entry name" value="RmlC-like_jellyroll"/>
</dbReference>
<dbReference type="PROSITE" id="PS50042">
    <property type="entry name" value="CNMP_BINDING_3"/>
    <property type="match status" value="1"/>
</dbReference>